<reference evidence="7" key="1">
    <citation type="submission" date="2019-01" db="EMBL/GenBank/DDBJ databases">
        <authorList>
            <consortium name="Genoscope - CEA"/>
            <person name="William W."/>
        </authorList>
    </citation>
    <scope>NUCLEOTIDE SEQUENCE</scope>
    <source>
        <strain evidence="7">CR-1</strain>
    </source>
</reference>
<protein>
    <submittedName>
        <fullName evidence="7">Leucine/isoleucine/valine transporter subunit ATP-binding component of ABC superfamily</fullName>
    </submittedName>
</protein>
<feature type="domain" description="ABC transporter" evidence="6">
    <location>
        <begin position="22"/>
        <end position="256"/>
    </location>
</feature>
<dbReference type="InterPro" id="IPR003593">
    <property type="entry name" value="AAA+_ATPase"/>
</dbReference>
<dbReference type="PANTHER" id="PTHR43820">
    <property type="entry name" value="HIGH-AFFINITY BRANCHED-CHAIN AMINO ACID TRANSPORT ATP-BINDING PROTEIN LIVF"/>
    <property type="match status" value="1"/>
</dbReference>
<dbReference type="GO" id="GO:0015658">
    <property type="term" value="F:branched-chain amino acid transmembrane transporter activity"/>
    <property type="evidence" value="ECO:0007669"/>
    <property type="project" value="TreeGrafter"/>
</dbReference>
<sequence>MDKKTAARRNPPRPDSGDAPLLRVANIETLYLDRIYALHGLSLSIPPNRIFAVLGPNGAGKTTMLKTIAGLLKDQPRKGVIEFMGRRIHRKSPEYVANSGIVYVPEDRGLFRELTVTENLETGAWGRKAGDVAADLELIYDLFPILKERGKQQAETLSGGQQQMLAVARAMLRRPRLLMLDEPSLGLAPRVAQDVYDALLKISRTGAAILLVEQNAGMALKIADYACIMEAGRIVLEGEPETLSKNEDVRELYLGLGQENDRSTGWRLYKKRRTW</sequence>
<dbReference type="InterPro" id="IPR003439">
    <property type="entry name" value="ABC_transporter-like_ATP-bd"/>
</dbReference>
<keyword evidence="3" id="KW-0547">Nucleotide-binding</keyword>
<dbReference type="GO" id="GO:0016887">
    <property type="term" value="F:ATP hydrolysis activity"/>
    <property type="evidence" value="ECO:0007669"/>
    <property type="project" value="InterPro"/>
</dbReference>
<dbReference type="AlphaFoldDB" id="A0A484HMU6"/>
<dbReference type="GO" id="GO:0005524">
    <property type="term" value="F:ATP binding"/>
    <property type="evidence" value="ECO:0007669"/>
    <property type="project" value="UniProtKB-KW"/>
</dbReference>
<keyword evidence="4 7" id="KW-0067">ATP-binding</keyword>
<dbReference type="GO" id="GO:0015807">
    <property type="term" value="P:L-amino acid transport"/>
    <property type="evidence" value="ECO:0007669"/>
    <property type="project" value="TreeGrafter"/>
</dbReference>
<gene>
    <name evidence="7" type="primary">livF</name>
    <name evidence="7" type="ORF">EPICR_50167</name>
</gene>
<organism evidence="7">
    <name type="scientific">uncultured Desulfobacteraceae bacterium</name>
    <dbReference type="NCBI Taxonomy" id="218296"/>
    <lineage>
        <taxon>Bacteria</taxon>
        <taxon>Pseudomonadati</taxon>
        <taxon>Thermodesulfobacteriota</taxon>
        <taxon>Desulfobacteria</taxon>
        <taxon>Desulfobacterales</taxon>
        <taxon>Desulfobacteraceae</taxon>
        <taxon>environmental samples</taxon>
    </lineage>
</organism>
<accession>A0A484HMU6</accession>
<evidence type="ECO:0000256" key="1">
    <source>
        <dbReference type="ARBA" id="ARBA00005417"/>
    </source>
</evidence>
<dbReference type="PROSITE" id="PS00211">
    <property type="entry name" value="ABC_TRANSPORTER_1"/>
    <property type="match status" value="1"/>
</dbReference>
<dbReference type="PANTHER" id="PTHR43820:SF4">
    <property type="entry name" value="HIGH-AFFINITY BRANCHED-CHAIN AMINO ACID TRANSPORT ATP-BINDING PROTEIN LIVF"/>
    <property type="match status" value="1"/>
</dbReference>
<evidence type="ECO:0000256" key="4">
    <source>
        <dbReference type="ARBA" id="ARBA00022840"/>
    </source>
</evidence>
<dbReference type="EMBL" id="CAACVI010000045">
    <property type="protein sequence ID" value="VEN74886.1"/>
    <property type="molecule type" value="Genomic_DNA"/>
</dbReference>
<keyword evidence="2" id="KW-0813">Transport</keyword>
<evidence type="ECO:0000259" key="6">
    <source>
        <dbReference type="PROSITE" id="PS50893"/>
    </source>
</evidence>
<dbReference type="Gene3D" id="3.40.50.300">
    <property type="entry name" value="P-loop containing nucleotide triphosphate hydrolases"/>
    <property type="match status" value="1"/>
</dbReference>
<evidence type="ECO:0000313" key="7">
    <source>
        <dbReference type="EMBL" id="VEN74886.1"/>
    </source>
</evidence>
<keyword evidence="5" id="KW-0029">Amino-acid transport</keyword>
<evidence type="ECO:0000256" key="5">
    <source>
        <dbReference type="ARBA" id="ARBA00022970"/>
    </source>
</evidence>
<dbReference type="InterPro" id="IPR017871">
    <property type="entry name" value="ABC_transporter-like_CS"/>
</dbReference>
<dbReference type="Pfam" id="PF00005">
    <property type="entry name" value="ABC_tran"/>
    <property type="match status" value="1"/>
</dbReference>
<dbReference type="SUPFAM" id="SSF52540">
    <property type="entry name" value="P-loop containing nucleoside triphosphate hydrolases"/>
    <property type="match status" value="1"/>
</dbReference>
<evidence type="ECO:0000256" key="2">
    <source>
        <dbReference type="ARBA" id="ARBA00022448"/>
    </source>
</evidence>
<name>A0A484HMU6_9BACT</name>
<dbReference type="InterPro" id="IPR052156">
    <property type="entry name" value="BCAA_Transport_ATP-bd_LivF"/>
</dbReference>
<comment type="similarity">
    <text evidence="1">Belongs to the ABC transporter superfamily.</text>
</comment>
<proteinExistence type="inferred from homology"/>
<dbReference type="SMART" id="SM00382">
    <property type="entry name" value="AAA"/>
    <property type="match status" value="1"/>
</dbReference>
<dbReference type="PROSITE" id="PS50893">
    <property type="entry name" value="ABC_TRANSPORTER_2"/>
    <property type="match status" value="1"/>
</dbReference>
<evidence type="ECO:0000256" key="3">
    <source>
        <dbReference type="ARBA" id="ARBA00022741"/>
    </source>
</evidence>
<dbReference type="CDD" id="cd03224">
    <property type="entry name" value="ABC_TM1139_LivF_branched"/>
    <property type="match status" value="1"/>
</dbReference>
<dbReference type="InterPro" id="IPR027417">
    <property type="entry name" value="P-loop_NTPase"/>
</dbReference>